<protein>
    <submittedName>
        <fullName evidence="1">Uncharacterized protein</fullName>
    </submittedName>
</protein>
<dbReference type="AlphaFoldDB" id="A0A655X4N4"/>
<reference evidence="1 2" key="1">
    <citation type="submission" date="2015-07" db="EMBL/GenBank/DDBJ databases">
        <authorList>
            <consortium name="Pathogen Informatics"/>
        </authorList>
    </citation>
    <scope>NUCLEOTIDE SEQUENCE [LARGE SCALE GENOMIC DNA]</scope>
    <source>
        <strain evidence="1 2">A316</strain>
    </source>
</reference>
<proteinExistence type="predicted"/>
<evidence type="ECO:0000313" key="2">
    <source>
        <dbReference type="Proteomes" id="UP000041770"/>
    </source>
</evidence>
<sequence length="60" mass="6727">MASQSLYRYAALRAWSLDADVSGQSLMKYATCCPPDNVGKRVASYHHSYRNTDRLGADTR</sequence>
<dbReference type="Proteomes" id="UP000041770">
    <property type="component" value="Unassembled WGS sequence"/>
</dbReference>
<evidence type="ECO:0000313" key="1">
    <source>
        <dbReference type="EMBL" id="CSC05838.1"/>
    </source>
</evidence>
<organism evidence="1 2">
    <name type="scientific">Vibrio cholerae</name>
    <dbReference type="NCBI Taxonomy" id="666"/>
    <lineage>
        <taxon>Bacteria</taxon>
        <taxon>Pseudomonadati</taxon>
        <taxon>Pseudomonadota</taxon>
        <taxon>Gammaproteobacteria</taxon>
        <taxon>Vibrionales</taxon>
        <taxon>Vibrionaceae</taxon>
        <taxon>Vibrio</taxon>
    </lineage>
</organism>
<name>A0A655X4N4_VIBCL</name>
<accession>A0A655X4N4</accession>
<dbReference type="EMBL" id="CWQY01000002">
    <property type="protein sequence ID" value="CSC05838.1"/>
    <property type="molecule type" value="Genomic_DNA"/>
</dbReference>
<gene>
    <name evidence="1" type="ORF">ERS013200_00437</name>
</gene>